<organism evidence="2 3">
    <name type="scientific">Zophobas morio</name>
    <dbReference type="NCBI Taxonomy" id="2755281"/>
    <lineage>
        <taxon>Eukaryota</taxon>
        <taxon>Metazoa</taxon>
        <taxon>Ecdysozoa</taxon>
        <taxon>Arthropoda</taxon>
        <taxon>Hexapoda</taxon>
        <taxon>Insecta</taxon>
        <taxon>Pterygota</taxon>
        <taxon>Neoptera</taxon>
        <taxon>Endopterygota</taxon>
        <taxon>Coleoptera</taxon>
        <taxon>Polyphaga</taxon>
        <taxon>Cucujiformia</taxon>
        <taxon>Tenebrionidae</taxon>
        <taxon>Zophobas</taxon>
    </lineage>
</organism>
<proteinExistence type="predicted"/>
<evidence type="ECO:0000313" key="2">
    <source>
        <dbReference type="EMBL" id="KAJ3647684.1"/>
    </source>
</evidence>
<dbReference type="AlphaFoldDB" id="A0AA38I620"/>
<comment type="caution">
    <text evidence="2">The sequence shown here is derived from an EMBL/GenBank/DDBJ whole genome shotgun (WGS) entry which is preliminary data.</text>
</comment>
<keyword evidence="3" id="KW-1185">Reference proteome</keyword>
<reference evidence="2" key="1">
    <citation type="journal article" date="2023" name="G3 (Bethesda)">
        <title>Whole genome assemblies of Zophobas morio and Tenebrio molitor.</title>
        <authorList>
            <person name="Kaur S."/>
            <person name="Stinson S.A."/>
            <person name="diCenzo G.C."/>
        </authorList>
    </citation>
    <scope>NUCLEOTIDE SEQUENCE</scope>
    <source>
        <strain evidence="2">QUZm001</strain>
    </source>
</reference>
<evidence type="ECO:0000313" key="3">
    <source>
        <dbReference type="Proteomes" id="UP001168821"/>
    </source>
</evidence>
<name>A0AA38I620_9CUCU</name>
<protein>
    <submittedName>
        <fullName evidence="2">Uncharacterized protein</fullName>
    </submittedName>
</protein>
<feature type="compositionally biased region" description="Acidic residues" evidence="1">
    <location>
        <begin position="369"/>
        <end position="388"/>
    </location>
</feature>
<accession>A0AA38I620</accession>
<dbReference type="Proteomes" id="UP001168821">
    <property type="component" value="Unassembled WGS sequence"/>
</dbReference>
<gene>
    <name evidence="2" type="ORF">Zmor_019548</name>
</gene>
<dbReference type="EMBL" id="JALNTZ010000006">
    <property type="protein sequence ID" value="KAJ3647684.1"/>
    <property type="molecule type" value="Genomic_DNA"/>
</dbReference>
<sequence>MQRWNFLLQEAAKYDIIILGASSDGDTRLLKTMLYQMKMGEHCDEFCKYLACPMLQAGGVYVQDTIHIATKLRNRLLKTSAKRFDKKKEQKMILGQNEITVEDLFSLVEDLPISKHLLSKSDLDVRDKMNYKSVKKIITSNIINLLKERHAQATAYYLEMIQNCVTSYISNDLTPMERIFKIWVAVFFFRVWRSYIKKSPNLKMDVFVSSNAYSCIEINAHAIVSLIRFLKQNNMPSAYFIPDLYSSQTCEFFFRIMRSMTSTPCTMVNFSILEILHRLKRLPVQNEIMNSEDEMHGFHFPSKKHVEYNETAPLPNDPEIIAVIENAKQQGATIFKDLNIVAIENDFLSQIRRVETLEKKTRTRHDSNESDISDFDSETEETDFEETPYNDPNGVEEISEVTLDISTVTVQDGNKTVEIKKSTYCWLLQNSNCHQSSDRLRRVIGK</sequence>
<feature type="region of interest" description="Disordered" evidence="1">
    <location>
        <begin position="360"/>
        <end position="394"/>
    </location>
</feature>
<evidence type="ECO:0000256" key="1">
    <source>
        <dbReference type="SAM" id="MobiDB-lite"/>
    </source>
</evidence>